<dbReference type="InterPro" id="IPR016169">
    <property type="entry name" value="FAD-bd_PCMH_sub2"/>
</dbReference>
<dbReference type="InterPro" id="IPR036884">
    <property type="entry name" value="2Fe-2S-bd_dom_sf"/>
</dbReference>
<evidence type="ECO:0000256" key="7">
    <source>
        <dbReference type="ARBA" id="ARBA00022714"/>
    </source>
</evidence>
<evidence type="ECO:0000256" key="16">
    <source>
        <dbReference type="ARBA" id="ARBA00052415"/>
    </source>
</evidence>
<evidence type="ECO:0000256" key="4">
    <source>
        <dbReference type="ARBA" id="ARBA00011738"/>
    </source>
</evidence>
<dbReference type="Gene3D" id="3.30.365.10">
    <property type="entry name" value="Aldehyde oxidase/xanthine dehydrogenase, molybdopterin binding domain"/>
    <property type="match status" value="4"/>
</dbReference>
<dbReference type="PANTHER" id="PTHR11908">
    <property type="entry name" value="XANTHINE DEHYDROGENASE"/>
    <property type="match status" value="1"/>
</dbReference>
<dbReference type="GO" id="GO:0005777">
    <property type="term" value="C:peroxisome"/>
    <property type="evidence" value="ECO:0007669"/>
    <property type="project" value="UniProtKB-SubCell"/>
</dbReference>
<dbReference type="InterPro" id="IPR012675">
    <property type="entry name" value="Beta-grasp_dom_sf"/>
</dbReference>
<evidence type="ECO:0000256" key="1">
    <source>
        <dbReference type="ARBA" id="ARBA00001974"/>
    </source>
</evidence>
<dbReference type="PIRSF" id="PIRSF000127">
    <property type="entry name" value="Xanthine_DH"/>
    <property type="match status" value="1"/>
</dbReference>
<dbReference type="InterPro" id="IPR036856">
    <property type="entry name" value="Ald_Oxase/Xan_DH_a/b_sf"/>
</dbReference>
<evidence type="ECO:0000259" key="22">
    <source>
        <dbReference type="PROSITE" id="PS51387"/>
    </source>
</evidence>
<dbReference type="SMART" id="SM01008">
    <property type="entry name" value="Ald_Xan_dh_C"/>
    <property type="match status" value="1"/>
</dbReference>
<evidence type="ECO:0000256" key="3">
    <source>
        <dbReference type="ARBA" id="ARBA00006849"/>
    </source>
</evidence>
<evidence type="ECO:0000256" key="2">
    <source>
        <dbReference type="ARBA" id="ARBA00004275"/>
    </source>
</evidence>
<keyword evidence="8 20" id="KW-0479">Metal-binding</keyword>
<dbReference type="InterPro" id="IPR002888">
    <property type="entry name" value="2Fe-2S-bd"/>
</dbReference>
<dbReference type="InterPro" id="IPR036683">
    <property type="entry name" value="CO_DH_flav_C_dom_sf"/>
</dbReference>
<evidence type="ECO:0000256" key="12">
    <source>
        <dbReference type="ARBA" id="ARBA00023014"/>
    </source>
</evidence>
<dbReference type="Pfam" id="PF20256">
    <property type="entry name" value="MoCoBD_2"/>
    <property type="match status" value="1"/>
</dbReference>
<feature type="domain" description="FAD-binding PCMH-type" evidence="22">
    <location>
        <begin position="235"/>
        <end position="418"/>
    </location>
</feature>
<dbReference type="InterPro" id="IPR016208">
    <property type="entry name" value="Ald_Oxase/xanthine_DH-like"/>
</dbReference>
<comment type="subcellular location">
    <subcellularLocation>
        <location evidence="2">Peroxisome</location>
    </subcellularLocation>
</comment>
<dbReference type="Gene3D" id="3.10.20.30">
    <property type="match status" value="1"/>
</dbReference>
<evidence type="ECO:0000256" key="10">
    <source>
        <dbReference type="ARBA" id="ARBA00023002"/>
    </source>
</evidence>
<evidence type="ECO:0000259" key="21">
    <source>
        <dbReference type="PROSITE" id="PS51085"/>
    </source>
</evidence>
<dbReference type="InterPro" id="IPR046867">
    <property type="entry name" value="AldOxase/xan_DH_MoCoBD2"/>
</dbReference>
<dbReference type="FunFam" id="3.10.20.30:FF:000012">
    <property type="entry name" value="Xanthine dehydrogenase/oxidase"/>
    <property type="match status" value="1"/>
</dbReference>
<feature type="binding site" evidence="20">
    <location>
        <position position="908"/>
    </location>
    <ligand>
        <name>Mo-molybdopterin</name>
        <dbReference type="ChEBI" id="CHEBI:71302"/>
    </ligand>
    <ligandPart>
        <name>Mo</name>
        <dbReference type="ChEBI" id="CHEBI:28685"/>
    </ligandPart>
</feature>
<keyword evidence="5 20" id="KW-0500">Molybdenum</keyword>
<feature type="binding site" evidence="20">
    <location>
        <position position="1060"/>
    </location>
    <ligand>
        <name>Mo-molybdopterin</name>
        <dbReference type="ChEBI" id="CHEBI:71302"/>
    </ligand>
    <ligandPart>
        <name>Mo</name>
        <dbReference type="ChEBI" id="CHEBI:28685"/>
    </ligandPart>
</feature>
<comment type="similarity">
    <text evidence="3">Belongs to the xanthine dehydrogenase family.</text>
</comment>
<dbReference type="Gene3D" id="3.90.1170.50">
    <property type="entry name" value="Aldehyde oxidase/xanthine dehydrogenase, a/b hammerhead"/>
    <property type="match status" value="1"/>
</dbReference>
<dbReference type="Pfam" id="PF00111">
    <property type="entry name" value="Fer2"/>
    <property type="match status" value="1"/>
</dbReference>
<feature type="binding site" evidence="20">
    <location>
        <position position="66"/>
    </location>
    <ligand>
        <name>[2Fe-2S] cluster</name>
        <dbReference type="ChEBI" id="CHEBI:190135"/>
        <label>1</label>
    </ligand>
</feature>
<feature type="active site" description="Proton acceptor" evidence="18">
    <location>
        <position position="1234"/>
    </location>
</feature>
<dbReference type="PROSITE" id="PS51085">
    <property type="entry name" value="2FE2S_FER_2"/>
    <property type="match status" value="1"/>
</dbReference>
<keyword evidence="7 20" id="KW-0001">2Fe-2S</keyword>
<dbReference type="CDD" id="cd00207">
    <property type="entry name" value="fer2"/>
    <property type="match status" value="1"/>
</dbReference>
<dbReference type="SUPFAM" id="SSF54292">
    <property type="entry name" value="2Fe-2S ferredoxin-like"/>
    <property type="match status" value="1"/>
</dbReference>
<evidence type="ECO:0000256" key="18">
    <source>
        <dbReference type="PIRSR" id="PIRSR000127-1"/>
    </source>
</evidence>
<keyword evidence="13" id="KW-0520">NAD</keyword>
<feature type="domain" description="2Fe-2S ferredoxin-type" evidence="21">
    <location>
        <begin position="21"/>
        <end position="109"/>
    </location>
</feature>
<dbReference type="SUPFAM" id="SSF47741">
    <property type="entry name" value="CO dehydrogenase ISP C-domain like"/>
    <property type="match status" value="1"/>
</dbReference>
<dbReference type="PROSITE" id="PS00197">
    <property type="entry name" value="2FE2S_FER_1"/>
    <property type="match status" value="1"/>
</dbReference>
<name>A0A9P0HFT0_NEZVI</name>
<evidence type="ECO:0000256" key="11">
    <source>
        <dbReference type="ARBA" id="ARBA00023004"/>
    </source>
</evidence>
<reference evidence="23" key="1">
    <citation type="submission" date="2022-01" db="EMBL/GenBank/DDBJ databases">
        <authorList>
            <person name="King R."/>
        </authorList>
    </citation>
    <scope>NUCLEOTIDE SEQUENCE</scope>
</reference>
<dbReference type="SUPFAM" id="SSF55447">
    <property type="entry name" value="CO dehydrogenase flavoprotein C-terminal domain-like"/>
    <property type="match status" value="1"/>
</dbReference>
<dbReference type="InterPro" id="IPR000674">
    <property type="entry name" value="Ald_Oxase/Xan_DH_a/b"/>
</dbReference>
<dbReference type="Gene3D" id="3.30.390.50">
    <property type="entry name" value="CO dehydrogenase flavoprotein, C-terminal domain"/>
    <property type="match status" value="1"/>
</dbReference>
<evidence type="ECO:0000313" key="23">
    <source>
        <dbReference type="EMBL" id="CAH1401638.1"/>
    </source>
</evidence>
<dbReference type="SUPFAM" id="SSF56003">
    <property type="entry name" value="Molybdenum cofactor-binding domain"/>
    <property type="match status" value="1"/>
</dbReference>
<dbReference type="FunFam" id="3.30.365.10:FF:000008">
    <property type="entry name" value="Aldehyde oxidase1"/>
    <property type="match status" value="1"/>
</dbReference>
<comment type="cofactor">
    <cofactor evidence="20">
        <name>Mo-molybdopterin</name>
        <dbReference type="ChEBI" id="CHEBI:71302"/>
    </cofactor>
    <text evidence="20">Binds 1 Mo-molybdopterin (Mo-MPT) cofactor per subunit.</text>
</comment>
<dbReference type="Proteomes" id="UP001152798">
    <property type="component" value="Chromosome 5"/>
</dbReference>
<evidence type="ECO:0000256" key="9">
    <source>
        <dbReference type="ARBA" id="ARBA00022827"/>
    </source>
</evidence>
<keyword evidence="24" id="KW-1185">Reference proteome</keyword>
<dbReference type="InterPro" id="IPR006058">
    <property type="entry name" value="2Fe2S_fd_BS"/>
</dbReference>
<evidence type="ECO:0000256" key="15">
    <source>
        <dbReference type="ARBA" id="ARBA00034078"/>
    </source>
</evidence>
<dbReference type="SUPFAM" id="SSF54665">
    <property type="entry name" value="CO dehydrogenase molybdoprotein N-domain-like"/>
    <property type="match status" value="1"/>
</dbReference>
<dbReference type="SUPFAM" id="SSF56176">
    <property type="entry name" value="FAD-binding/transporter-associated domain-like"/>
    <property type="match status" value="1"/>
</dbReference>
<feature type="binding site" evidence="20">
    <location>
        <position position="131"/>
    </location>
    <ligand>
        <name>[2Fe-2S] cluster</name>
        <dbReference type="ChEBI" id="CHEBI:190135"/>
        <label>2</label>
    </ligand>
</feature>
<feature type="binding site" evidence="20">
    <location>
        <position position="91"/>
    </location>
    <ligand>
        <name>[2Fe-2S] cluster</name>
        <dbReference type="ChEBI" id="CHEBI:190135"/>
        <label>1</label>
    </ligand>
</feature>
<evidence type="ECO:0000256" key="19">
    <source>
        <dbReference type="PIRSR" id="PIRSR000127-2"/>
    </source>
</evidence>
<dbReference type="GO" id="GO:0050302">
    <property type="term" value="F:indole-3-acetaldehyde oxidase activity"/>
    <property type="evidence" value="ECO:0007669"/>
    <property type="project" value="UniProtKB-EC"/>
</dbReference>
<evidence type="ECO:0000256" key="13">
    <source>
        <dbReference type="ARBA" id="ARBA00023027"/>
    </source>
</evidence>
<feature type="binding site" evidence="20">
    <location>
        <position position="765"/>
    </location>
    <ligand>
        <name>Mo-molybdopterin</name>
        <dbReference type="ChEBI" id="CHEBI:71302"/>
    </ligand>
    <ligandPart>
        <name>Mo</name>
        <dbReference type="ChEBI" id="CHEBI:28685"/>
    </ligandPart>
</feature>
<evidence type="ECO:0000256" key="5">
    <source>
        <dbReference type="ARBA" id="ARBA00022505"/>
    </source>
</evidence>
<dbReference type="EMBL" id="OV725081">
    <property type="protein sequence ID" value="CAH1401638.1"/>
    <property type="molecule type" value="Genomic_DNA"/>
</dbReference>
<keyword evidence="9 19" id="KW-0274">FAD</keyword>
<dbReference type="GO" id="GO:0005506">
    <property type="term" value="F:iron ion binding"/>
    <property type="evidence" value="ECO:0007669"/>
    <property type="project" value="InterPro"/>
</dbReference>
<dbReference type="InterPro" id="IPR036010">
    <property type="entry name" value="2Fe-2S_ferredoxin-like_sf"/>
</dbReference>
<dbReference type="InterPro" id="IPR036318">
    <property type="entry name" value="FAD-bd_PCMH-like_sf"/>
</dbReference>
<dbReference type="FunFam" id="3.30.365.10:FF:000001">
    <property type="entry name" value="Xanthine dehydrogenase oxidase"/>
    <property type="match status" value="1"/>
</dbReference>
<evidence type="ECO:0000256" key="14">
    <source>
        <dbReference type="ARBA" id="ARBA00023140"/>
    </source>
</evidence>
<dbReference type="Pfam" id="PF02738">
    <property type="entry name" value="MoCoBD_1"/>
    <property type="match status" value="1"/>
</dbReference>
<dbReference type="InterPro" id="IPR002346">
    <property type="entry name" value="Mopterin_DH_FAD-bd"/>
</dbReference>
<sequence length="1290" mass="142471">MGAGNSHVQDDFVILPRNLGREVELTINGKKYKVSDNVPADTSLNTYIREYAHLKGTKFMCLEGGCGACIVEVKSAHPTTGKMVTQAVNSCLVPIFACHGWAVTTVEGLGSKKTGYDKVVKRLAAANGTQCGYCSPGMVMNMHSLLEENPNITMKEVENSFGGNICRCTGYRPILDAFKSLASDAPDKLVAKLSDIEDMICPNTGESCYTGSCNNSCSRSTTVSLPSPNVGLHFQLQDGASWYRPSKRQEVFEVFDMIGDKRYRFVAGNTGQGVYRIENNPEVFIDLNGLAELHGSEITSEGITLGANIGLTEAMNLFYKLAKEQPKRFSYCQTLADHIDLIANVPVRNTGTFAGNIAMKHEREEFPSDLFLFCEMAGAELLIADSSGEDTRMGFMEYLQTDMNKKLIVKIYLPNLDDNHYVTRSYKIMPRAQNAHAYVNAGFKVKVDKNNKFSVMEKPTLLFGGIEPSFLHAVKTEEYLTGKKLLDEITLKGALSVLESELKPDHILPDATPEFRIGLALSLFYKFILSLAPDQISAKYKSGGSLLQRPVSKGIQDFQTDSSIWPLNKPVPKIEALTQCAGEAEYTNDIPAIPGQVWGQLVLSERANALVSKIDPSEALKLPGVIAFFSAKDIPGKNSFIQSQSVNYLENERVFVDGRAKYAGEAVGVIIAESHTLAIKAAKLVKIEYTDQGKILIDMREIIDGGLQERIKEYAKLTPKDQGKDVKHTIKGTWDLKTQYHYTMETQTCIAVPTEDHLEVYPASQWPASAQEAISLVLNIPENAIDLRVRRLGGGYGAKISRANHIAATTALSAHLLHRPVRMVLNLETNMEWTGKRFPVYSNYEVGVDDNGVIQYFKGAIYQDDGYCPNDSSIGATIHHLRNVYNSSRWDITGYGVTTDSACNTWCRAPGSTEAIAFIETIMEHISNATGKDPISVRLANIDPSDPIVPLINDMRKNAEYDSRLKQIQDFNAQNRWKKRGIALVPMNYPFDFWGSFYGMVSIYGMDGSVAISHGAIEMGQGVNTKAAQVAAHILGVELESISVKPTISVVSPNNSSTGGSLGSEAICYAVKVCCEELNKRLQPIKEKLGSSACWKDVCNEAYKQNINLNYTYMFTSRDDVKSYAIYGVVVTEVEIDVLTGQYHTKRVDLMEDAGQSLSPEIDVGQVEGAFIMGTGYFTCEETVYKRETGQLLTNRTWNYKPPGAKDIPIDFRITLRKNAPNPTGVLRSKATGEPPLCLSCSIVMALRNAIESARKDSGKHDEVWFDLEPPCTGERIWLGCLTKKEMFKL</sequence>
<comment type="subunit">
    <text evidence="4">Homodimer.</text>
</comment>
<comment type="cofactor">
    <cofactor evidence="20">
        <name>[2Fe-2S] cluster</name>
        <dbReference type="ChEBI" id="CHEBI:190135"/>
    </cofactor>
    <text evidence="20">Binds 2 [2Fe-2S] clusters.</text>
</comment>
<dbReference type="InterPro" id="IPR008274">
    <property type="entry name" value="AldOxase/xan_DH_MoCoBD1"/>
</dbReference>
<proteinExistence type="inferred from homology"/>
<feature type="binding site" evidence="20">
    <location>
        <position position="69"/>
    </location>
    <ligand>
        <name>[2Fe-2S] cluster</name>
        <dbReference type="ChEBI" id="CHEBI:190135"/>
        <label>1</label>
    </ligand>
</feature>
<dbReference type="PROSITE" id="PS51387">
    <property type="entry name" value="FAD_PCMH"/>
    <property type="match status" value="1"/>
</dbReference>
<feature type="binding site" evidence="20">
    <location>
        <position position="134"/>
    </location>
    <ligand>
        <name>[2Fe-2S] cluster</name>
        <dbReference type="ChEBI" id="CHEBI:190135"/>
        <label>2</label>
    </ligand>
</feature>
<feature type="binding site" evidence="20">
    <location>
        <position position="61"/>
    </location>
    <ligand>
        <name>[2Fe-2S] cluster</name>
        <dbReference type="ChEBI" id="CHEBI:190135"/>
        <label>1</label>
    </ligand>
</feature>
<comment type="cofactor">
    <cofactor evidence="15">
        <name>[2Fe-2S] cluster</name>
        <dbReference type="ChEBI" id="CHEBI:190135"/>
    </cofactor>
</comment>
<feature type="binding site" evidence="20">
    <location>
        <position position="168"/>
    </location>
    <ligand>
        <name>[2Fe-2S] cluster</name>
        <dbReference type="ChEBI" id="CHEBI:190135"/>
        <label>2</label>
    </ligand>
</feature>
<accession>A0A9P0HFT0</accession>
<dbReference type="GO" id="GO:0071949">
    <property type="term" value="F:FAD binding"/>
    <property type="evidence" value="ECO:0007669"/>
    <property type="project" value="InterPro"/>
</dbReference>
<dbReference type="InterPro" id="IPR005107">
    <property type="entry name" value="CO_DH_flav_C"/>
</dbReference>
<dbReference type="Gene3D" id="3.30.465.10">
    <property type="match status" value="1"/>
</dbReference>
<comment type="cofactor">
    <cofactor evidence="1 19">
        <name>FAD</name>
        <dbReference type="ChEBI" id="CHEBI:57692"/>
    </cofactor>
</comment>
<keyword evidence="12 20" id="KW-0411">Iron-sulfur</keyword>
<protein>
    <recommendedName>
        <fullName evidence="17">Indole-3-acetaldehyde oxidase</fullName>
    </recommendedName>
</protein>
<dbReference type="FunFam" id="3.30.390.50:FF:000003">
    <property type="entry name" value="Aldehyde oxidase1"/>
    <property type="match status" value="1"/>
</dbReference>
<keyword evidence="11 20" id="KW-0408">Iron</keyword>
<evidence type="ECO:0000256" key="6">
    <source>
        <dbReference type="ARBA" id="ARBA00022630"/>
    </source>
</evidence>
<keyword evidence="10" id="KW-0560">Oxidoreductase</keyword>
<dbReference type="SMART" id="SM01092">
    <property type="entry name" value="CO_deh_flav_C"/>
    <property type="match status" value="1"/>
</dbReference>
<dbReference type="Pfam" id="PF01315">
    <property type="entry name" value="Ald_Xan_dh_C"/>
    <property type="match status" value="1"/>
</dbReference>
<gene>
    <name evidence="23" type="ORF">NEZAVI_LOCUS10615</name>
</gene>
<dbReference type="FunFam" id="3.30.465.10:FF:000013">
    <property type="entry name" value="Aldehyde oxidase"/>
    <property type="match status" value="1"/>
</dbReference>
<dbReference type="InterPro" id="IPR001041">
    <property type="entry name" value="2Fe-2S_ferredoxin-type"/>
</dbReference>
<dbReference type="OrthoDB" id="6594808at2759"/>
<dbReference type="GO" id="GO:0051537">
    <property type="term" value="F:2 iron, 2 sulfur cluster binding"/>
    <property type="evidence" value="ECO:0007669"/>
    <property type="project" value="UniProtKB-KW"/>
</dbReference>
<dbReference type="PANTHER" id="PTHR11908:SF132">
    <property type="entry name" value="ALDEHYDE OXIDASE 1-RELATED"/>
    <property type="match status" value="1"/>
</dbReference>
<dbReference type="InterPro" id="IPR037165">
    <property type="entry name" value="AldOxase/xan_DH_Mopterin-bd_sf"/>
</dbReference>
<keyword evidence="6" id="KW-0285">Flavoprotein</keyword>
<evidence type="ECO:0000256" key="17">
    <source>
        <dbReference type="ARBA" id="ARBA00072265"/>
    </source>
</evidence>
<dbReference type="InterPro" id="IPR016166">
    <property type="entry name" value="FAD-bd_PCMH"/>
</dbReference>
<dbReference type="Pfam" id="PF00941">
    <property type="entry name" value="FAD_binding_5"/>
    <property type="match status" value="1"/>
</dbReference>
<dbReference type="Gene3D" id="1.10.150.120">
    <property type="entry name" value="[2Fe-2S]-binding domain"/>
    <property type="match status" value="1"/>
</dbReference>
<dbReference type="Pfam" id="PF01799">
    <property type="entry name" value="Fer2_2"/>
    <property type="match status" value="1"/>
</dbReference>
<organism evidence="23 24">
    <name type="scientific">Nezara viridula</name>
    <name type="common">Southern green stink bug</name>
    <name type="synonym">Cimex viridulus</name>
    <dbReference type="NCBI Taxonomy" id="85310"/>
    <lineage>
        <taxon>Eukaryota</taxon>
        <taxon>Metazoa</taxon>
        <taxon>Ecdysozoa</taxon>
        <taxon>Arthropoda</taxon>
        <taxon>Hexapoda</taxon>
        <taxon>Insecta</taxon>
        <taxon>Pterygota</taxon>
        <taxon>Neoptera</taxon>
        <taxon>Paraneoptera</taxon>
        <taxon>Hemiptera</taxon>
        <taxon>Heteroptera</taxon>
        <taxon>Panheteroptera</taxon>
        <taxon>Pentatomomorpha</taxon>
        <taxon>Pentatomoidea</taxon>
        <taxon>Pentatomidae</taxon>
        <taxon>Pentatominae</taxon>
        <taxon>Nezara</taxon>
    </lineage>
</organism>
<evidence type="ECO:0000256" key="8">
    <source>
        <dbReference type="ARBA" id="ARBA00022723"/>
    </source>
</evidence>
<dbReference type="Pfam" id="PF03450">
    <property type="entry name" value="CO_deh_flav_C"/>
    <property type="match status" value="1"/>
</dbReference>
<feature type="binding site" evidence="19">
    <location>
        <position position="427"/>
    </location>
    <ligand>
        <name>FAD</name>
        <dbReference type="ChEBI" id="CHEBI:57692"/>
    </ligand>
</feature>
<comment type="catalytic activity">
    <reaction evidence="16">
        <text>indole-3-acetaldehyde + O2 + H2O = (indol-3-yl)acetate + H2O2 + H(+)</text>
        <dbReference type="Rhea" id="RHEA:16277"/>
        <dbReference type="ChEBI" id="CHEBI:15377"/>
        <dbReference type="ChEBI" id="CHEBI:15378"/>
        <dbReference type="ChEBI" id="CHEBI:15379"/>
        <dbReference type="ChEBI" id="CHEBI:16240"/>
        <dbReference type="ChEBI" id="CHEBI:18086"/>
        <dbReference type="ChEBI" id="CHEBI:30854"/>
        <dbReference type="EC" id="1.2.3.7"/>
    </reaction>
</comment>
<keyword evidence="14" id="KW-0576">Peroxisome</keyword>
<feature type="binding site" evidence="20">
    <location>
        <position position="166"/>
    </location>
    <ligand>
        <name>[2Fe-2S] cluster</name>
        <dbReference type="ChEBI" id="CHEBI:190135"/>
        <label>2</label>
    </ligand>
</feature>
<evidence type="ECO:0000256" key="20">
    <source>
        <dbReference type="PIRSR" id="PIRSR000127-3"/>
    </source>
</evidence>
<evidence type="ECO:0000313" key="24">
    <source>
        <dbReference type="Proteomes" id="UP001152798"/>
    </source>
</evidence>